<comment type="caution">
    <text evidence="1">The sequence shown here is derived from an EMBL/GenBank/DDBJ whole genome shotgun (WGS) entry which is preliminary data.</text>
</comment>
<name>A0ACB8FST0_9SAUR</name>
<proteinExistence type="predicted"/>
<evidence type="ECO:0000313" key="2">
    <source>
        <dbReference type="Proteomes" id="UP000827872"/>
    </source>
</evidence>
<dbReference type="Proteomes" id="UP000827872">
    <property type="component" value="Linkage Group LG11"/>
</dbReference>
<evidence type="ECO:0000313" key="1">
    <source>
        <dbReference type="EMBL" id="KAH8010297.1"/>
    </source>
</evidence>
<protein>
    <submittedName>
        <fullName evidence="1">Uncharacterized protein</fullName>
    </submittedName>
</protein>
<keyword evidence="2" id="KW-1185">Reference proteome</keyword>
<reference evidence="1" key="1">
    <citation type="submission" date="2021-08" db="EMBL/GenBank/DDBJ databases">
        <title>The first chromosome-level gecko genome reveals the dynamic sex chromosomes of Neotropical dwarf geckos (Sphaerodactylidae: Sphaerodactylus).</title>
        <authorList>
            <person name="Pinto B.J."/>
            <person name="Keating S.E."/>
            <person name="Gamble T."/>
        </authorList>
    </citation>
    <scope>NUCLEOTIDE SEQUENCE</scope>
    <source>
        <strain evidence="1">TG3544</strain>
    </source>
</reference>
<organism evidence="1 2">
    <name type="scientific">Sphaerodactylus townsendi</name>
    <dbReference type="NCBI Taxonomy" id="933632"/>
    <lineage>
        <taxon>Eukaryota</taxon>
        <taxon>Metazoa</taxon>
        <taxon>Chordata</taxon>
        <taxon>Craniata</taxon>
        <taxon>Vertebrata</taxon>
        <taxon>Euteleostomi</taxon>
        <taxon>Lepidosauria</taxon>
        <taxon>Squamata</taxon>
        <taxon>Bifurcata</taxon>
        <taxon>Gekkota</taxon>
        <taxon>Sphaerodactylidae</taxon>
        <taxon>Sphaerodactylus</taxon>
    </lineage>
</organism>
<accession>A0ACB8FST0</accession>
<gene>
    <name evidence="1" type="ORF">K3G42_001498</name>
</gene>
<dbReference type="EMBL" id="CM037624">
    <property type="protein sequence ID" value="KAH8010297.1"/>
    <property type="molecule type" value="Genomic_DNA"/>
</dbReference>
<sequence length="253" mass="27026">MLRARGRAAGGRRSRRRAPGIRRRLPRGARALQLRQLEEPAARRSTAWRGGSALGGVSAAAPAARVVPADGWVLLPEAPAGPQVAALYVRENCHPAKASLLLWVAALRLPGAPRLPRPPRPRRHRPPQHGFLISREQLSVGGALWFTMDLTAPDHTLILPIMLGLLESADSGNFCLAKNQTVNVSRSTLPLSLLFGRGLSVLMVPVAYATVPSAACPCTGVHPSSFVGLSHKQPSAPALLLSGRLWPDTSDHV</sequence>